<dbReference type="OrthoDB" id="446173at2759"/>
<keyword evidence="3" id="KW-1185">Reference proteome</keyword>
<evidence type="ECO:0000256" key="1">
    <source>
        <dbReference type="SAM" id="MobiDB-lite"/>
    </source>
</evidence>
<feature type="non-terminal residue" evidence="2">
    <location>
        <position position="121"/>
    </location>
</feature>
<name>A0A8S4P1G8_OWEFU</name>
<feature type="compositionally biased region" description="Acidic residues" evidence="1">
    <location>
        <begin position="46"/>
        <end position="62"/>
    </location>
</feature>
<organism evidence="2 3">
    <name type="scientific">Owenia fusiformis</name>
    <name type="common">Polychaete worm</name>
    <dbReference type="NCBI Taxonomy" id="6347"/>
    <lineage>
        <taxon>Eukaryota</taxon>
        <taxon>Metazoa</taxon>
        <taxon>Spiralia</taxon>
        <taxon>Lophotrochozoa</taxon>
        <taxon>Annelida</taxon>
        <taxon>Polychaeta</taxon>
        <taxon>Sedentaria</taxon>
        <taxon>Canalipalpata</taxon>
        <taxon>Sabellida</taxon>
        <taxon>Oweniida</taxon>
        <taxon>Oweniidae</taxon>
        <taxon>Owenia</taxon>
    </lineage>
</organism>
<protein>
    <submittedName>
        <fullName evidence="2">Uncharacterized protein</fullName>
    </submittedName>
</protein>
<feature type="region of interest" description="Disordered" evidence="1">
    <location>
        <begin position="20"/>
        <end position="76"/>
    </location>
</feature>
<accession>A0A8S4P1G8</accession>
<proteinExistence type="predicted"/>
<dbReference type="EMBL" id="CAIIXF020000006">
    <property type="protein sequence ID" value="CAH1785593.1"/>
    <property type="molecule type" value="Genomic_DNA"/>
</dbReference>
<evidence type="ECO:0000313" key="3">
    <source>
        <dbReference type="Proteomes" id="UP000749559"/>
    </source>
</evidence>
<comment type="caution">
    <text evidence="2">The sequence shown here is derived from an EMBL/GenBank/DDBJ whole genome shotgun (WGS) entry which is preliminary data.</text>
</comment>
<reference evidence="2" key="1">
    <citation type="submission" date="2022-03" db="EMBL/GenBank/DDBJ databases">
        <authorList>
            <person name="Martin C."/>
        </authorList>
    </citation>
    <scope>NUCLEOTIDE SEQUENCE</scope>
</reference>
<evidence type="ECO:0000313" key="2">
    <source>
        <dbReference type="EMBL" id="CAH1785593.1"/>
    </source>
</evidence>
<sequence length="121" mass="13592">MAGRPRRSAAQRARDLFVNGFELESDSEDDIQLQPGDVDERASDSDSGENSDDSMDVFDGDQEVPQAGGGLQSYDDADELPHVMQFRPIRPPGMQFRAMTQREISEHSTPLAFFKMFFSEE</sequence>
<dbReference type="AlphaFoldDB" id="A0A8S4P1G8"/>
<gene>
    <name evidence="2" type="ORF">OFUS_LOCUS11624</name>
</gene>
<dbReference type="Proteomes" id="UP000749559">
    <property type="component" value="Unassembled WGS sequence"/>
</dbReference>